<feature type="domain" description="Tripartite ATP-independent periplasmic transporters DctQ component" evidence="10">
    <location>
        <begin position="27"/>
        <end position="162"/>
    </location>
</feature>
<dbReference type="GO" id="GO:0015740">
    <property type="term" value="P:C4-dicarboxylate transport"/>
    <property type="evidence" value="ECO:0007669"/>
    <property type="project" value="TreeGrafter"/>
</dbReference>
<keyword evidence="3" id="KW-1003">Cell membrane</keyword>
<gene>
    <name evidence="11" type="ORF">MUB46_08090</name>
</gene>
<evidence type="ECO:0000256" key="1">
    <source>
        <dbReference type="ARBA" id="ARBA00004429"/>
    </source>
</evidence>
<evidence type="ECO:0000259" key="10">
    <source>
        <dbReference type="Pfam" id="PF04290"/>
    </source>
</evidence>
<keyword evidence="7 9" id="KW-0472">Membrane</keyword>
<keyword evidence="6 9" id="KW-1133">Transmembrane helix</keyword>
<evidence type="ECO:0000256" key="6">
    <source>
        <dbReference type="ARBA" id="ARBA00022989"/>
    </source>
</evidence>
<evidence type="ECO:0000256" key="3">
    <source>
        <dbReference type="ARBA" id="ARBA00022475"/>
    </source>
</evidence>
<dbReference type="AlphaFoldDB" id="A0AAW5QZP0"/>
<dbReference type="EMBL" id="JALIDZ010000003">
    <property type="protein sequence ID" value="MCT8971809.1"/>
    <property type="molecule type" value="Genomic_DNA"/>
</dbReference>
<dbReference type="Proteomes" id="UP001320898">
    <property type="component" value="Unassembled WGS sequence"/>
</dbReference>
<dbReference type="GO" id="GO:0022857">
    <property type="term" value="F:transmembrane transporter activity"/>
    <property type="evidence" value="ECO:0007669"/>
    <property type="project" value="UniProtKB-UniRule"/>
</dbReference>
<protein>
    <recommendedName>
        <fullName evidence="9">TRAP transporter small permease protein</fullName>
    </recommendedName>
</protein>
<comment type="caution">
    <text evidence="11">The sequence shown here is derived from an EMBL/GenBank/DDBJ whole genome shotgun (WGS) entry which is preliminary data.</text>
</comment>
<dbReference type="Pfam" id="PF04290">
    <property type="entry name" value="DctQ"/>
    <property type="match status" value="1"/>
</dbReference>
<comment type="similarity">
    <text evidence="8 9">Belongs to the TRAP transporter small permease family.</text>
</comment>
<evidence type="ECO:0000256" key="8">
    <source>
        <dbReference type="ARBA" id="ARBA00038436"/>
    </source>
</evidence>
<dbReference type="RefSeq" id="WP_261615379.1">
    <property type="nucleotide sequence ID" value="NZ_JALIDZ010000003.1"/>
</dbReference>
<evidence type="ECO:0000313" key="11">
    <source>
        <dbReference type="EMBL" id="MCT8971809.1"/>
    </source>
</evidence>
<keyword evidence="2 9" id="KW-0813">Transport</keyword>
<evidence type="ECO:0000256" key="7">
    <source>
        <dbReference type="ARBA" id="ARBA00023136"/>
    </source>
</evidence>
<name>A0AAW5QZP0_9HYPH</name>
<evidence type="ECO:0000256" key="5">
    <source>
        <dbReference type="ARBA" id="ARBA00022692"/>
    </source>
</evidence>
<feature type="transmembrane region" description="Helical" evidence="9">
    <location>
        <begin position="89"/>
        <end position="111"/>
    </location>
</feature>
<keyword evidence="4 9" id="KW-0997">Cell inner membrane</keyword>
<accession>A0AAW5QZP0</accession>
<feature type="transmembrane region" description="Helical" evidence="9">
    <location>
        <begin position="138"/>
        <end position="156"/>
    </location>
</feature>
<feature type="transmembrane region" description="Helical" evidence="9">
    <location>
        <begin position="55"/>
        <end position="77"/>
    </location>
</feature>
<dbReference type="GO" id="GO:0005886">
    <property type="term" value="C:plasma membrane"/>
    <property type="evidence" value="ECO:0007669"/>
    <property type="project" value="UniProtKB-SubCell"/>
</dbReference>
<dbReference type="InterPro" id="IPR007387">
    <property type="entry name" value="TRAP_DctQ"/>
</dbReference>
<reference evidence="11 12" key="1">
    <citation type="submission" date="2022-04" db="EMBL/GenBank/DDBJ databases">
        <authorList>
            <person name="Ye Y.-Q."/>
            <person name="Du Z.-J."/>
        </authorList>
    </citation>
    <scope>NUCLEOTIDE SEQUENCE [LARGE SCALE GENOMIC DNA]</scope>
    <source>
        <strain evidence="11 12">A6E488</strain>
    </source>
</reference>
<comment type="subcellular location">
    <subcellularLocation>
        <location evidence="1 9">Cell inner membrane</location>
        <topology evidence="1 9">Multi-pass membrane protein</topology>
    </subcellularLocation>
</comment>
<comment type="function">
    <text evidence="9">Part of the tripartite ATP-independent periplasmic (TRAP) transport system.</text>
</comment>
<evidence type="ECO:0000313" key="12">
    <source>
        <dbReference type="Proteomes" id="UP001320898"/>
    </source>
</evidence>
<organism evidence="11 12">
    <name type="scientific">Microbaculum marinisediminis</name>
    <dbReference type="NCBI Taxonomy" id="2931392"/>
    <lineage>
        <taxon>Bacteria</taxon>
        <taxon>Pseudomonadati</taxon>
        <taxon>Pseudomonadota</taxon>
        <taxon>Alphaproteobacteria</taxon>
        <taxon>Hyphomicrobiales</taxon>
        <taxon>Tepidamorphaceae</taxon>
        <taxon>Microbaculum</taxon>
    </lineage>
</organism>
<dbReference type="PANTHER" id="PTHR35011:SF2">
    <property type="entry name" value="2,3-DIKETO-L-GULONATE TRAP TRANSPORTER SMALL PERMEASE PROTEIN YIAM"/>
    <property type="match status" value="1"/>
</dbReference>
<dbReference type="InterPro" id="IPR055348">
    <property type="entry name" value="DctQ"/>
</dbReference>
<comment type="subunit">
    <text evidence="9">The complex comprises the extracytoplasmic solute receptor protein and the two transmembrane proteins.</text>
</comment>
<keyword evidence="5 9" id="KW-0812">Transmembrane</keyword>
<evidence type="ECO:0000256" key="2">
    <source>
        <dbReference type="ARBA" id="ARBA00022448"/>
    </source>
</evidence>
<sequence>MFAALKIADKVIVRTALAAAIAMMVSMTLISFYQVITRFVFEQPSTWSEVTARAINIWMIYLGLAAACRTGALMAVDTLMIRLTGRLRTILLVMVSSITIGILLTMTWYGWDMAGRVRFQSLAGIQNPFDGGTVSISWMYAALPIGSLIAAIAVLARTIEEIHALTTGSADPAGEASALSRPIQEV</sequence>
<feature type="transmembrane region" description="Helical" evidence="9">
    <location>
        <begin position="12"/>
        <end position="35"/>
    </location>
</feature>
<evidence type="ECO:0000256" key="4">
    <source>
        <dbReference type="ARBA" id="ARBA00022519"/>
    </source>
</evidence>
<dbReference type="PANTHER" id="PTHR35011">
    <property type="entry name" value="2,3-DIKETO-L-GULONATE TRAP TRANSPORTER SMALL PERMEASE PROTEIN YIAM"/>
    <property type="match status" value="1"/>
</dbReference>
<evidence type="ECO:0000256" key="9">
    <source>
        <dbReference type="RuleBase" id="RU369079"/>
    </source>
</evidence>
<proteinExistence type="inferred from homology"/>
<keyword evidence="12" id="KW-1185">Reference proteome</keyword>